<dbReference type="SUPFAM" id="SSF101498">
    <property type="entry name" value="Anti-sigma factor FlgM"/>
    <property type="match status" value="1"/>
</dbReference>
<comment type="similarity">
    <text evidence="1">Belongs to the FlgM family.</text>
</comment>
<dbReference type="RefSeq" id="WP_190259197.1">
    <property type="nucleotide sequence ID" value="NZ_QFGA01000003.1"/>
</dbReference>
<evidence type="ECO:0000259" key="8">
    <source>
        <dbReference type="Pfam" id="PF04316"/>
    </source>
</evidence>
<dbReference type="NCBIfam" id="TIGR03824">
    <property type="entry name" value="FlgM_jcvi"/>
    <property type="match status" value="1"/>
</dbReference>
<feature type="domain" description="Anti-sigma-28 factor FlgM C-terminal" evidence="8">
    <location>
        <begin position="37"/>
        <end position="91"/>
    </location>
</feature>
<dbReference type="InterPro" id="IPR007412">
    <property type="entry name" value="FlgM"/>
</dbReference>
<dbReference type="GO" id="GO:0045892">
    <property type="term" value="P:negative regulation of DNA-templated transcription"/>
    <property type="evidence" value="ECO:0007669"/>
    <property type="project" value="InterPro"/>
</dbReference>
<evidence type="ECO:0000313" key="10">
    <source>
        <dbReference type="Proteomes" id="UP000298324"/>
    </source>
</evidence>
<keyword evidence="10" id="KW-1185">Reference proteome</keyword>
<keyword evidence="6" id="KW-0804">Transcription</keyword>
<accession>A0A4Y7R8F0</accession>
<dbReference type="AlphaFoldDB" id="A0A4Y7R8F0"/>
<dbReference type="InterPro" id="IPR031316">
    <property type="entry name" value="FlgM_C"/>
</dbReference>
<gene>
    <name evidence="9" type="ORF">Psch_03673</name>
</gene>
<dbReference type="EMBL" id="QFGA01000003">
    <property type="protein sequence ID" value="TEB04910.1"/>
    <property type="molecule type" value="Genomic_DNA"/>
</dbReference>
<evidence type="ECO:0000256" key="2">
    <source>
        <dbReference type="ARBA" id="ARBA00017823"/>
    </source>
</evidence>
<feature type="region of interest" description="Disordered" evidence="7">
    <location>
        <begin position="1"/>
        <end position="36"/>
    </location>
</feature>
<keyword evidence="4" id="KW-1005">Bacterial flagellum biogenesis</keyword>
<sequence length="99" mass="11130">MKINGTGGIDHIKAYTKQQQKETDEVKNKPGGQIRGDTLEISTEARRMQKYKGMLAEIPAVREELVDSLKQRIKDGSYRPDSEKIAAGLIEENLSDKIK</sequence>
<name>A0A4Y7R8F0_9FIRM</name>
<evidence type="ECO:0000313" key="9">
    <source>
        <dbReference type="EMBL" id="TEB04910.1"/>
    </source>
</evidence>
<feature type="compositionally biased region" description="Basic and acidic residues" evidence="7">
    <location>
        <begin position="19"/>
        <end position="28"/>
    </location>
</feature>
<dbReference type="Pfam" id="PF04316">
    <property type="entry name" value="FlgM"/>
    <property type="match status" value="1"/>
</dbReference>
<reference evidence="9 10" key="1">
    <citation type="journal article" date="2018" name="Environ. Microbiol.">
        <title>Novel energy conservation strategies and behaviour of Pelotomaculum schinkii driving syntrophic propionate catabolism.</title>
        <authorList>
            <person name="Hidalgo-Ahumada C.A.P."/>
            <person name="Nobu M.K."/>
            <person name="Narihiro T."/>
            <person name="Tamaki H."/>
            <person name="Liu W.T."/>
            <person name="Kamagata Y."/>
            <person name="Stams A.J.M."/>
            <person name="Imachi H."/>
            <person name="Sousa D.Z."/>
        </authorList>
    </citation>
    <scope>NUCLEOTIDE SEQUENCE [LARGE SCALE GENOMIC DNA]</scope>
    <source>
        <strain evidence="9 10">HH</strain>
    </source>
</reference>
<keyword evidence="3" id="KW-0678">Repressor</keyword>
<evidence type="ECO:0000256" key="5">
    <source>
        <dbReference type="ARBA" id="ARBA00023015"/>
    </source>
</evidence>
<evidence type="ECO:0000256" key="1">
    <source>
        <dbReference type="ARBA" id="ARBA00005322"/>
    </source>
</evidence>
<protein>
    <recommendedName>
        <fullName evidence="2">Negative regulator of flagellin synthesis</fullName>
    </recommendedName>
</protein>
<dbReference type="Proteomes" id="UP000298324">
    <property type="component" value="Unassembled WGS sequence"/>
</dbReference>
<evidence type="ECO:0000256" key="6">
    <source>
        <dbReference type="ARBA" id="ARBA00023163"/>
    </source>
</evidence>
<dbReference type="GO" id="GO:0044781">
    <property type="term" value="P:bacterial-type flagellum organization"/>
    <property type="evidence" value="ECO:0007669"/>
    <property type="project" value="UniProtKB-KW"/>
</dbReference>
<keyword evidence="5" id="KW-0805">Transcription regulation</keyword>
<organism evidence="9 10">
    <name type="scientific">Pelotomaculum schinkii</name>
    <dbReference type="NCBI Taxonomy" id="78350"/>
    <lineage>
        <taxon>Bacteria</taxon>
        <taxon>Bacillati</taxon>
        <taxon>Bacillota</taxon>
        <taxon>Clostridia</taxon>
        <taxon>Eubacteriales</taxon>
        <taxon>Desulfotomaculaceae</taxon>
        <taxon>Pelotomaculum</taxon>
    </lineage>
</organism>
<comment type="caution">
    <text evidence="9">The sequence shown here is derived from an EMBL/GenBank/DDBJ whole genome shotgun (WGS) entry which is preliminary data.</text>
</comment>
<evidence type="ECO:0000256" key="7">
    <source>
        <dbReference type="SAM" id="MobiDB-lite"/>
    </source>
</evidence>
<evidence type="ECO:0000256" key="3">
    <source>
        <dbReference type="ARBA" id="ARBA00022491"/>
    </source>
</evidence>
<evidence type="ECO:0000256" key="4">
    <source>
        <dbReference type="ARBA" id="ARBA00022795"/>
    </source>
</evidence>
<proteinExistence type="inferred from homology"/>
<dbReference type="InterPro" id="IPR035890">
    <property type="entry name" value="Anti-sigma-28_factor_FlgM_sf"/>
</dbReference>